<feature type="compositionally biased region" description="Polar residues" evidence="2">
    <location>
        <begin position="271"/>
        <end position="301"/>
    </location>
</feature>
<feature type="coiled-coil region" evidence="1">
    <location>
        <begin position="479"/>
        <end position="506"/>
    </location>
</feature>
<organism evidence="3 4">
    <name type="scientific">Hymenoscyphus fraxineus</name>
    <dbReference type="NCBI Taxonomy" id="746836"/>
    <lineage>
        <taxon>Eukaryota</taxon>
        <taxon>Fungi</taxon>
        <taxon>Dikarya</taxon>
        <taxon>Ascomycota</taxon>
        <taxon>Pezizomycotina</taxon>
        <taxon>Leotiomycetes</taxon>
        <taxon>Helotiales</taxon>
        <taxon>Helotiaceae</taxon>
        <taxon>Hymenoscyphus</taxon>
    </lineage>
</organism>
<feature type="compositionally biased region" description="Polar residues" evidence="2">
    <location>
        <begin position="390"/>
        <end position="399"/>
    </location>
</feature>
<dbReference type="AlphaFoldDB" id="A0A9N9KUK0"/>
<protein>
    <submittedName>
        <fullName evidence="3">Uncharacterized protein</fullName>
    </submittedName>
</protein>
<gene>
    <name evidence="3" type="ORF">HYFRA_00007632</name>
</gene>
<feature type="region of interest" description="Disordered" evidence="2">
    <location>
        <begin position="212"/>
        <end position="334"/>
    </location>
</feature>
<reference evidence="3" key="1">
    <citation type="submission" date="2021-07" db="EMBL/GenBank/DDBJ databases">
        <authorList>
            <person name="Durling M."/>
        </authorList>
    </citation>
    <scope>NUCLEOTIDE SEQUENCE</scope>
</reference>
<keyword evidence="1" id="KW-0175">Coiled coil</keyword>
<feature type="compositionally biased region" description="Polar residues" evidence="2">
    <location>
        <begin position="226"/>
        <end position="240"/>
    </location>
</feature>
<accession>A0A9N9KUK0</accession>
<feature type="region of interest" description="Disordered" evidence="2">
    <location>
        <begin position="90"/>
        <end position="110"/>
    </location>
</feature>
<dbReference type="Proteomes" id="UP000696280">
    <property type="component" value="Unassembled WGS sequence"/>
</dbReference>
<proteinExistence type="predicted"/>
<dbReference type="Pfam" id="PF12511">
    <property type="entry name" value="DUF3716"/>
    <property type="match status" value="1"/>
</dbReference>
<name>A0A9N9KUK0_9HELO</name>
<feature type="compositionally biased region" description="Polar residues" evidence="2">
    <location>
        <begin position="407"/>
        <end position="426"/>
    </location>
</feature>
<feature type="region of interest" description="Disordered" evidence="2">
    <location>
        <begin position="347"/>
        <end position="471"/>
    </location>
</feature>
<dbReference type="EMBL" id="CAJVRL010000048">
    <property type="protein sequence ID" value="CAG8952918.1"/>
    <property type="molecule type" value="Genomic_DNA"/>
</dbReference>
<keyword evidence="4" id="KW-1185">Reference proteome</keyword>
<evidence type="ECO:0000313" key="4">
    <source>
        <dbReference type="Proteomes" id="UP000696280"/>
    </source>
</evidence>
<feature type="compositionally biased region" description="Low complexity" evidence="2">
    <location>
        <begin position="447"/>
        <end position="459"/>
    </location>
</feature>
<comment type="caution">
    <text evidence="3">The sequence shown here is derived from an EMBL/GenBank/DDBJ whole genome shotgun (WGS) entry which is preliminary data.</text>
</comment>
<feature type="region of interest" description="Disordered" evidence="2">
    <location>
        <begin position="1"/>
        <end position="39"/>
    </location>
</feature>
<evidence type="ECO:0000313" key="3">
    <source>
        <dbReference type="EMBL" id="CAG8952918.1"/>
    </source>
</evidence>
<evidence type="ECO:0000256" key="2">
    <source>
        <dbReference type="SAM" id="MobiDB-lite"/>
    </source>
</evidence>
<dbReference type="OrthoDB" id="3536438at2759"/>
<feature type="compositionally biased region" description="Low complexity" evidence="2">
    <location>
        <begin position="375"/>
        <end position="389"/>
    </location>
</feature>
<feature type="compositionally biased region" description="Pro residues" evidence="2">
    <location>
        <begin position="436"/>
        <end position="446"/>
    </location>
</feature>
<dbReference type="InterPro" id="IPR022190">
    <property type="entry name" value="DUF3716"/>
</dbReference>
<sequence>MTSPPPKVETQEPQPQEIPPFPYNPAITLGGRPASSTPAITTSINAPLQSTANLHVASNPTTAPNSELEANASIEIADATTADHTNDIAYRSSSARRRHGPDSSLRDLQALPEVRSIPWIPGRELPPDKSTESPRAQTRGAFMLSTRGKIRDPPCNHCTSGSGRFSVCVSLDSWFFGACATCQMATRGHLCSLRTAANGSPIPRAPRQQVFKVLDPTPTPPPQDRPISTQQYQAPPNTNSLKRKADEPMMPGMRVLQPRGDNYPLIAPAPQNATQSHIQPQPQQNSGYTPINSRPNTSSPGYFSERPLNNNITNTASTNTYQSQPQPQPQAQASNGIAMSSWNNINASNINTSTSRQDPTPYPQKMSKPSPDLKSPTNLNGNPSNSNNPYTHSPTLTKNPPNPHPNYPSQNISYPPQNSNPPHLQNPSTQSQSQPQPQPPPQPEPSQPQSSRSRTLTSPETSLIDSIPRKKQKQIFGIIGGLQSGIRSVRQQAENLQRQLDILQSALGIDSEDETEEGAS</sequence>
<feature type="compositionally biased region" description="Low complexity" evidence="2">
    <location>
        <begin position="309"/>
        <end position="334"/>
    </location>
</feature>
<evidence type="ECO:0000256" key="1">
    <source>
        <dbReference type="SAM" id="Coils"/>
    </source>
</evidence>